<proteinExistence type="predicted"/>
<dbReference type="AlphaFoldDB" id="A0A8D1RGW3"/>
<dbReference type="SMART" id="SM00721">
    <property type="entry name" value="BAR"/>
    <property type="match status" value="1"/>
</dbReference>
<dbReference type="GO" id="GO:0005096">
    <property type="term" value="F:GTPase activator activity"/>
    <property type="evidence" value="ECO:0007669"/>
    <property type="project" value="UniProtKB-KW"/>
</dbReference>
<dbReference type="PANTHER" id="PTHR14130">
    <property type="entry name" value="3BP-1 RELATED RHOGAP"/>
    <property type="match status" value="1"/>
</dbReference>
<keyword evidence="1" id="KW-0343">GTPase activation</keyword>
<dbReference type="SUPFAM" id="SSF103657">
    <property type="entry name" value="BAR/IMD domain-like"/>
    <property type="match status" value="1"/>
</dbReference>
<dbReference type="InterPro" id="IPR047165">
    <property type="entry name" value="RHG17/44/SH3BP1-like"/>
</dbReference>
<dbReference type="InterPro" id="IPR004148">
    <property type="entry name" value="BAR_dom"/>
</dbReference>
<dbReference type="Pfam" id="PF03114">
    <property type="entry name" value="BAR"/>
    <property type="match status" value="1"/>
</dbReference>
<accession>A0A8D1RGW3</accession>
<evidence type="ECO:0000256" key="1">
    <source>
        <dbReference type="ARBA" id="ARBA00022468"/>
    </source>
</evidence>
<dbReference type="InterPro" id="IPR027267">
    <property type="entry name" value="AH/BAR_dom_sf"/>
</dbReference>
<feature type="domain" description="BAR" evidence="2">
    <location>
        <begin position="1"/>
        <end position="208"/>
    </location>
</feature>
<dbReference type="Proteomes" id="UP000694724">
    <property type="component" value="Unplaced"/>
</dbReference>
<reference evidence="3" key="1">
    <citation type="submission" date="2025-08" db="UniProtKB">
        <authorList>
            <consortium name="Ensembl"/>
        </authorList>
    </citation>
    <scope>IDENTIFICATION</scope>
</reference>
<gene>
    <name evidence="3" type="primary">ARHGAP44</name>
</gene>
<evidence type="ECO:0000259" key="2">
    <source>
        <dbReference type="SMART" id="SM00721"/>
    </source>
</evidence>
<evidence type="ECO:0000313" key="4">
    <source>
        <dbReference type="Proteomes" id="UP000694724"/>
    </source>
</evidence>
<organism evidence="3 4">
    <name type="scientific">Sus scrofa</name>
    <name type="common">Pig</name>
    <dbReference type="NCBI Taxonomy" id="9823"/>
    <lineage>
        <taxon>Eukaryota</taxon>
        <taxon>Metazoa</taxon>
        <taxon>Chordata</taxon>
        <taxon>Craniata</taxon>
        <taxon>Vertebrata</taxon>
        <taxon>Euteleostomi</taxon>
        <taxon>Mammalia</taxon>
        <taxon>Eutheria</taxon>
        <taxon>Laurasiatheria</taxon>
        <taxon>Artiodactyla</taxon>
        <taxon>Suina</taxon>
        <taxon>Suidae</taxon>
        <taxon>Sus</taxon>
    </lineage>
</organism>
<sequence length="271" mass="30303">MKKQFNRMRQLANQTVGRAEKTEVLSEDLLQVEKRLELVKQVSHSTHKKLTACLQGQQGAEADKRSVTAHSVHHPAFCLPRGTSIAFAVLQKKLPLTTLAQCLMEGSTILGDDTLLGKMLKLCGETEDRLAQELIHFELQVERDVIEPLFLLAEVEIPNIQKQRKHLAKLVLDMDSSRTRYRADVQVFESVQQLTACGCQSRCPQGGDGGGSQQSGDLQGTPLIAPLHLERWGRSMGVCFCSLEIYWKLNCEPWLHRYPQAHLLASPKSPG</sequence>
<dbReference type="PANTHER" id="PTHR14130:SF13">
    <property type="entry name" value="RHO GTPASE-ACTIVATING PROTEIN 44"/>
    <property type="match status" value="1"/>
</dbReference>
<dbReference type="Gene3D" id="1.20.1270.60">
    <property type="entry name" value="Arfaptin homology (AH) domain/BAR domain"/>
    <property type="match status" value="1"/>
</dbReference>
<dbReference type="GO" id="GO:0005737">
    <property type="term" value="C:cytoplasm"/>
    <property type="evidence" value="ECO:0007669"/>
    <property type="project" value="InterPro"/>
</dbReference>
<dbReference type="Ensembl" id="ENSSSCT00055044621.1">
    <property type="protein sequence ID" value="ENSSSCP00055035552.1"/>
    <property type="gene ID" value="ENSSSCG00055022383.1"/>
</dbReference>
<evidence type="ECO:0000313" key="3">
    <source>
        <dbReference type="Ensembl" id="ENSSSCP00055035552.1"/>
    </source>
</evidence>
<name>A0A8D1RGW3_PIG</name>
<protein>
    <submittedName>
        <fullName evidence="3">Rho GTPase activating protein 44</fullName>
    </submittedName>
</protein>